<proteinExistence type="predicted"/>
<feature type="transmembrane region" description="Helical" evidence="1">
    <location>
        <begin position="38"/>
        <end position="58"/>
    </location>
</feature>
<accession>A0A515MNP9</accession>
<feature type="transmembrane region" description="Helical" evidence="1">
    <location>
        <begin position="91"/>
        <end position="112"/>
    </location>
</feature>
<geneLocation type="mitochondrion" evidence="2"/>
<keyword evidence="2" id="KW-0496">Mitochondrion</keyword>
<dbReference type="EMBL" id="MN019127">
    <property type="protein sequence ID" value="QDM58574.1"/>
    <property type="molecule type" value="Genomic_DNA"/>
</dbReference>
<keyword evidence="1" id="KW-0472">Membrane</keyword>
<feature type="transmembrane region" description="Helical" evidence="1">
    <location>
        <begin position="6"/>
        <end position="26"/>
    </location>
</feature>
<evidence type="ECO:0000256" key="1">
    <source>
        <dbReference type="SAM" id="Phobius"/>
    </source>
</evidence>
<organism evidence="2">
    <name type="scientific">Spondylus violaceus</name>
    <dbReference type="NCBI Taxonomy" id="1163653"/>
    <lineage>
        <taxon>Eukaryota</taxon>
        <taxon>Metazoa</taxon>
        <taxon>Spiralia</taxon>
        <taxon>Lophotrochozoa</taxon>
        <taxon>Mollusca</taxon>
        <taxon>Bivalvia</taxon>
        <taxon>Autobranchia</taxon>
        <taxon>Pteriomorphia</taxon>
        <taxon>Pectinida</taxon>
        <taxon>Pectinoidea</taxon>
        <taxon>Spondylidae</taxon>
        <taxon>Spondylus</taxon>
    </lineage>
</organism>
<gene>
    <name evidence="2" type="primary">nad6</name>
</gene>
<reference evidence="2" key="1">
    <citation type="submission" date="2019-06" db="EMBL/GenBank/DDBJ databases">
        <title>The complete mitochondrial genome and phylogenetic analysis of Spondylus violaceus.</title>
        <authorList>
            <person name="Liu F.Y."/>
            <person name="Li Y.L."/>
            <person name="Liu J."/>
            <person name="Zhang Y.H."/>
            <person name="Bao Z.M."/>
            <person name="Wang S."/>
        </authorList>
    </citation>
    <scope>NUCLEOTIDE SEQUENCE</scope>
</reference>
<sequence length="173" mass="19719">MFLSYLGGLLVLFLYSTALAPCPGKLIRFHPDLDKERLFWYLLGMVGFWVFSAGVYWGSEIKVLVSEMESVYMDFSWFSGPEMIDFNWFNGWGFITFGLVLFLCMVSVTKLCTKSGVSLRRVVSGCEPEVLRSSSGGAVRGQRCRETSLGRLVFFYKSVDELPLYRHRGNRKG</sequence>
<name>A0A515MNP9_9BIVA</name>
<dbReference type="AlphaFoldDB" id="A0A515MNP9"/>
<keyword evidence="1" id="KW-0812">Transmembrane</keyword>
<keyword evidence="1" id="KW-1133">Transmembrane helix</keyword>
<evidence type="ECO:0000313" key="2">
    <source>
        <dbReference type="EMBL" id="QDM58574.1"/>
    </source>
</evidence>
<protein>
    <submittedName>
        <fullName evidence="2">NADH dehydrogenase subunit 6</fullName>
    </submittedName>
</protein>